<evidence type="ECO:0000256" key="1">
    <source>
        <dbReference type="ARBA" id="ARBA00010641"/>
    </source>
</evidence>
<dbReference type="GO" id="GO:0003677">
    <property type="term" value="F:DNA binding"/>
    <property type="evidence" value="ECO:0007669"/>
    <property type="project" value="InterPro"/>
</dbReference>
<evidence type="ECO:0000256" key="3">
    <source>
        <dbReference type="ARBA" id="ARBA00023082"/>
    </source>
</evidence>
<dbReference type="AlphaFoldDB" id="A0A1B4VBC7"/>
<keyword evidence="3" id="KW-0731">Sigma factor</keyword>
<keyword evidence="4" id="KW-0804">Transcription</keyword>
<gene>
    <name evidence="7" type="ORF">SVA_1236</name>
</gene>
<dbReference type="InterPro" id="IPR036388">
    <property type="entry name" value="WH-like_DNA-bd_sf"/>
</dbReference>
<dbReference type="InterPro" id="IPR013325">
    <property type="entry name" value="RNA_pol_sigma_r2"/>
</dbReference>
<evidence type="ECO:0000256" key="2">
    <source>
        <dbReference type="ARBA" id="ARBA00023015"/>
    </source>
</evidence>
<dbReference type="GO" id="GO:0016987">
    <property type="term" value="F:sigma factor activity"/>
    <property type="evidence" value="ECO:0007669"/>
    <property type="project" value="UniProtKB-KW"/>
</dbReference>
<name>A0A1B4VBC7_9GAMM</name>
<dbReference type="KEGG" id="sva:SVA_1236"/>
<dbReference type="NCBIfam" id="TIGR02937">
    <property type="entry name" value="sigma70-ECF"/>
    <property type="match status" value="1"/>
</dbReference>
<dbReference type="Gene3D" id="1.10.10.10">
    <property type="entry name" value="Winged helix-like DNA-binding domain superfamily/Winged helix DNA-binding domain"/>
    <property type="match status" value="1"/>
</dbReference>
<dbReference type="InterPro" id="IPR039425">
    <property type="entry name" value="RNA_pol_sigma-70-like"/>
</dbReference>
<feature type="domain" description="RNA polymerase sigma factor 70 region 4 type 2" evidence="6">
    <location>
        <begin position="103"/>
        <end position="154"/>
    </location>
</feature>
<dbReference type="CDD" id="cd06171">
    <property type="entry name" value="Sigma70_r4"/>
    <property type="match status" value="1"/>
</dbReference>
<reference evidence="7 8" key="1">
    <citation type="submission" date="2015-08" db="EMBL/GenBank/DDBJ databases">
        <title>Complete genome sequence of Sulfurifustis variabilis.</title>
        <authorList>
            <person name="Miura A."/>
            <person name="Kojima H."/>
            <person name="Fukui M."/>
        </authorList>
    </citation>
    <scope>NUCLEOTIDE SEQUENCE [LARGE SCALE GENOMIC DNA]</scope>
    <source>
        <strain evidence="8">skN76</strain>
    </source>
</reference>
<protein>
    <submittedName>
        <fullName evidence="7">RNA polymerase sigma factor</fullName>
    </submittedName>
</protein>
<dbReference type="Pfam" id="PF08281">
    <property type="entry name" value="Sigma70_r4_2"/>
    <property type="match status" value="1"/>
</dbReference>
<dbReference type="RefSeq" id="WP_096460235.1">
    <property type="nucleotide sequence ID" value="NZ_AP014936.1"/>
</dbReference>
<evidence type="ECO:0000313" key="7">
    <source>
        <dbReference type="EMBL" id="BAU47811.1"/>
    </source>
</evidence>
<dbReference type="PANTHER" id="PTHR43133:SF51">
    <property type="entry name" value="RNA POLYMERASE SIGMA FACTOR"/>
    <property type="match status" value="1"/>
</dbReference>
<dbReference type="OrthoDB" id="9803470at2"/>
<dbReference type="InterPro" id="IPR007627">
    <property type="entry name" value="RNA_pol_sigma70_r2"/>
</dbReference>
<dbReference type="GO" id="GO:0006352">
    <property type="term" value="P:DNA-templated transcription initiation"/>
    <property type="evidence" value="ECO:0007669"/>
    <property type="project" value="InterPro"/>
</dbReference>
<dbReference type="InterPro" id="IPR013249">
    <property type="entry name" value="RNA_pol_sigma70_r4_t2"/>
</dbReference>
<keyword evidence="8" id="KW-1185">Reference proteome</keyword>
<comment type="similarity">
    <text evidence="1">Belongs to the sigma-70 factor family. ECF subfamily.</text>
</comment>
<proteinExistence type="inferred from homology"/>
<dbReference type="Gene3D" id="1.10.1740.10">
    <property type="match status" value="1"/>
</dbReference>
<dbReference type="Pfam" id="PF04542">
    <property type="entry name" value="Sigma70_r2"/>
    <property type="match status" value="1"/>
</dbReference>
<evidence type="ECO:0000256" key="4">
    <source>
        <dbReference type="ARBA" id="ARBA00023163"/>
    </source>
</evidence>
<dbReference type="Proteomes" id="UP000218899">
    <property type="component" value="Chromosome"/>
</dbReference>
<sequence>MANRQAQFEALVQAYSADLYRFAFWLCRSRTVAEDLVQETYLRAWRALANLRSGDSAKGWLLTILRNEHARLRQRQRHEAPLDEPEMLEEIPDDKPPDDEAWLLRRALARLPEEYREPLLLQVIGGFSAQEIGKIIDASAPAVLTRLFRARQKLRAELIRESGADAGAGRKTS</sequence>
<keyword evidence="2" id="KW-0805">Transcription regulation</keyword>
<feature type="domain" description="RNA polymerase sigma-70 region 2" evidence="5">
    <location>
        <begin position="11"/>
        <end position="77"/>
    </location>
</feature>
<evidence type="ECO:0000259" key="5">
    <source>
        <dbReference type="Pfam" id="PF04542"/>
    </source>
</evidence>
<dbReference type="InterPro" id="IPR014284">
    <property type="entry name" value="RNA_pol_sigma-70_dom"/>
</dbReference>
<evidence type="ECO:0000313" key="8">
    <source>
        <dbReference type="Proteomes" id="UP000218899"/>
    </source>
</evidence>
<dbReference type="InterPro" id="IPR013324">
    <property type="entry name" value="RNA_pol_sigma_r3/r4-like"/>
</dbReference>
<dbReference type="PANTHER" id="PTHR43133">
    <property type="entry name" value="RNA POLYMERASE ECF-TYPE SIGMA FACTO"/>
    <property type="match status" value="1"/>
</dbReference>
<dbReference type="SUPFAM" id="SSF88946">
    <property type="entry name" value="Sigma2 domain of RNA polymerase sigma factors"/>
    <property type="match status" value="1"/>
</dbReference>
<dbReference type="EMBL" id="AP014936">
    <property type="protein sequence ID" value="BAU47811.1"/>
    <property type="molecule type" value="Genomic_DNA"/>
</dbReference>
<evidence type="ECO:0000259" key="6">
    <source>
        <dbReference type="Pfam" id="PF08281"/>
    </source>
</evidence>
<accession>A0A1B4VBC7</accession>
<dbReference type="SUPFAM" id="SSF88659">
    <property type="entry name" value="Sigma3 and sigma4 domains of RNA polymerase sigma factors"/>
    <property type="match status" value="1"/>
</dbReference>
<organism evidence="7 8">
    <name type="scientific">Sulfurifustis variabilis</name>
    <dbReference type="NCBI Taxonomy" id="1675686"/>
    <lineage>
        <taxon>Bacteria</taxon>
        <taxon>Pseudomonadati</taxon>
        <taxon>Pseudomonadota</taxon>
        <taxon>Gammaproteobacteria</taxon>
        <taxon>Acidiferrobacterales</taxon>
        <taxon>Acidiferrobacteraceae</taxon>
        <taxon>Sulfurifustis</taxon>
    </lineage>
</organism>